<proteinExistence type="predicted"/>
<gene>
    <name evidence="3" type="ORF">A3860_29900</name>
</gene>
<sequence length="204" mass="22279">MNERTSYEQLIAEKAGQCTVPDMADAIWATIDAGLNEAPGDANNSSQPGNTTVKFTQWRKLWLFAGSGIVLTAIVLIWLNYKSEKSKPENYPQQPKNQPSPVQPKMDSLQIDSVTSKKATHRYSLPAPTAVPLKADSASVKKDTLANLPPVSVPKIDSVQQHQRLIPDSSASVPPPHKQRGVKGITLDDYKIVPVNKDTGNNKN</sequence>
<evidence type="ECO:0000256" key="1">
    <source>
        <dbReference type="SAM" id="MobiDB-lite"/>
    </source>
</evidence>
<dbReference type="Proteomes" id="UP000192796">
    <property type="component" value="Unassembled WGS sequence"/>
</dbReference>
<evidence type="ECO:0000256" key="2">
    <source>
        <dbReference type="SAM" id="Phobius"/>
    </source>
</evidence>
<reference evidence="3 4" key="1">
    <citation type="submission" date="2016-03" db="EMBL/GenBank/DDBJ databases">
        <title>Niastella vici sp. nov., isolated from farmland soil.</title>
        <authorList>
            <person name="Chen L."/>
            <person name="Wang D."/>
            <person name="Yang S."/>
            <person name="Wang G."/>
        </authorList>
    </citation>
    <scope>NUCLEOTIDE SEQUENCE [LARGE SCALE GENOMIC DNA]</scope>
    <source>
        <strain evidence="3 4">DJ57</strain>
    </source>
</reference>
<accession>A0A1V9FU94</accession>
<comment type="caution">
    <text evidence="3">The sequence shown here is derived from an EMBL/GenBank/DDBJ whole genome shotgun (WGS) entry which is preliminary data.</text>
</comment>
<evidence type="ECO:0000313" key="4">
    <source>
        <dbReference type="Proteomes" id="UP000192796"/>
    </source>
</evidence>
<name>A0A1V9FU94_9BACT</name>
<keyword evidence="2" id="KW-0812">Transmembrane</keyword>
<protein>
    <submittedName>
        <fullName evidence="3">Uncharacterized protein</fullName>
    </submittedName>
</protein>
<dbReference type="EMBL" id="LVYD01000054">
    <property type="protein sequence ID" value="OQP61912.1"/>
    <property type="molecule type" value="Genomic_DNA"/>
</dbReference>
<feature type="transmembrane region" description="Helical" evidence="2">
    <location>
        <begin position="61"/>
        <end position="81"/>
    </location>
</feature>
<keyword evidence="2" id="KW-0472">Membrane</keyword>
<dbReference type="OrthoDB" id="670215at2"/>
<dbReference type="STRING" id="1703345.A3860_29900"/>
<dbReference type="AlphaFoldDB" id="A0A1V9FU94"/>
<keyword evidence="4" id="KW-1185">Reference proteome</keyword>
<organism evidence="3 4">
    <name type="scientific">Niastella vici</name>
    <dbReference type="NCBI Taxonomy" id="1703345"/>
    <lineage>
        <taxon>Bacteria</taxon>
        <taxon>Pseudomonadati</taxon>
        <taxon>Bacteroidota</taxon>
        <taxon>Chitinophagia</taxon>
        <taxon>Chitinophagales</taxon>
        <taxon>Chitinophagaceae</taxon>
        <taxon>Niastella</taxon>
    </lineage>
</organism>
<feature type="region of interest" description="Disordered" evidence="1">
    <location>
        <begin position="86"/>
        <end position="107"/>
    </location>
</feature>
<keyword evidence="2" id="KW-1133">Transmembrane helix</keyword>
<dbReference type="RefSeq" id="WP_081149920.1">
    <property type="nucleotide sequence ID" value="NZ_LVYD01000054.1"/>
</dbReference>
<evidence type="ECO:0000313" key="3">
    <source>
        <dbReference type="EMBL" id="OQP61912.1"/>
    </source>
</evidence>
<feature type="compositionally biased region" description="Polar residues" evidence="1">
    <location>
        <begin position="91"/>
        <end position="100"/>
    </location>
</feature>